<evidence type="ECO:0000256" key="9">
    <source>
        <dbReference type="ARBA" id="ARBA00023146"/>
    </source>
</evidence>
<keyword evidence="7" id="KW-0067">ATP-binding</keyword>
<dbReference type="InterPro" id="IPR002314">
    <property type="entry name" value="aa-tRNA-synt_IIb"/>
</dbReference>
<evidence type="ECO:0000256" key="6">
    <source>
        <dbReference type="ARBA" id="ARBA00022741"/>
    </source>
</evidence>
<evidence type="ECO:0000313" key="13">
    <source>
        <dbReference type="EMBL" id="GAP93062.2"/>
    </source>
</evidence>
<dbReference type="GO" id="GO:0005739">
    <property type="term" value="C:mitochondrion"/>
    <property type="evidence" value="ECO:0007669"/>
    <property type="project" value="TreeGrafter"/>
</dbReference>
<dbReference type="Gene3D" id="3.30.930.10">
    <property type="entry name" value="Bira Bifunctional Protein, Domain 2"/>
    <property type="match status" value="1"/>
</dbReference>
<protein>
    <recommendedName>
        <fullName evidence="3">glycine--tRNA ligase</fullName>
        <ecNumber evidence="3">6.1.1.14</ecNumber>
    </recommendedName>
    <alternativeName>
        <fullName evidence="10">Diadenosine tetraphosphate synthetase</fullName>
    </alternativeName>
</protein>
<evidence type="ECO:0000256" key="4">
    <source>
        <dbReference type="ARBA" id="ARBA00022490"/>
    </source>
</evidence>
<gene>
    <name evidence="13" type="ORF">SAMD00023353_10000130</name>
</gene>
<feature type="domain" description="Aminoacyl-transfer RNA synthetases class-II family profile" evidence="12">
    <location>
        <begin position="159"/>
        <end position="513"/>
    </location>
</feature>
<dbReference type="NCBIfam" id="NF003211">
    <property type="entry name" value="PRK04173.1"/>
    <property type="match status" value="1"/>
</dbReference>
<dbReference type="PRINTS" id="PR01043">
    <property type="entry name" value="TRNASYNTHGLY"/>
</dbReference>
<evidence type="ECO:0000256" key="3">
    <source>
        <dbReference type="ARBA" id="ARBA00012829"/>
    </source>
</evidence>
<evidence type="ECO:0000256" key="1">
    <source>
        <dbReference type="ARBA" id="ARBA00004496"/>
    </source>
</evidence>
<dbReference type="InterPro" id="IPR036621">
    <property type="entry name" value="Anticodon-bd_dom_sf"/>
</dbReference>
<dbReference type="GO" id="GO:0004820">
    <property type="term" value="F:glycine-tRNA ligase activity"/>
    <property type="evidence" value="ECO:0007669"/>
    <property type="project" value="UniProtKB-EC"/>
</dbReference>
<keyword evidence="4" id="KW-0963">Cytoplasm</keyword>
<comment type="subcellular location">
    <subcellularLocation>
        <location evidence="1">Cytoplasm</location>
    </subcellularLocation>
</comment>
<dbReference type="SUPFAM" id="SSF55681">
    <property type="entry name" value="Class II aaRS and biotin synthetases"/>
    <property type="match status" value="1"/>
</dbReference>
<accession>A0A1W2TWK1</accession>
<name>A0A1W2TWK1_ROSNE</name>
<evidence type="ECO:0000256" key="11">
    <source>
        <dbReference type="ARBA" id="ARBA00051967"/>
    </source>
</evidence>
<dbReference type="OrthoDB" id="57698at2759"/>
<dbReference type="CDD" id="cd00774">
    <property type="entry name" value="GlyRS-like_core"/>
    <property type="match status" value="1"/>
</dbReference>
<dbReference type="Pfam" id="PF00587">
    <property type="entry name" value="tRNA-synt_2b"/>
    <property type="match status" value="1"/>
</dbReference>
<keyword evidence="14" id="KW-1185">Reference proteome</keyword>
<dbReference type="Proteomes" id="UP000054516">
    <property type="component" value="Unassembled WGS sequence"/>
</dbReference>
<dbReference type="GO" id="GO:0141192">
    <property type="term" value="F:ATP:ATP adenylyltransferase activity"/>
    <property type="evidence" value="ECO:0007669"/>
    <property type="project" value="RHEA"/>
</dbReference>
<dbReference type="InterPro" id="IPR033731">
    <property type="entry name" value="GlyRS-like_core"/>
</dbReference>
<evidence type="ECO:0000259" key="12">
    <source>
        <dbReference type="PROSITE" id="PS50862"/>
    </source>
</evidence>
<organism evidence="13">
    <name type="scientific">Rosellinia necatrix</name>
    <name type="common">White root-rot fungus</name>
    <dbReference type="NCBI Taxonomy" id="77044"/>
    <lineage>
        <taxon>Eukaryota</taxon>
        <taxon>Fungi</taxon>
        <taxon>Dikarya</taxon>
        <taxon>Ascomycota</taxon>
        <taxon>Pezizomycotina</taxon>
        <taxon>Sordariomycetes</taxon>
        <taxon>Xylariomycetidae</taxon>
        <taxon>Xylariales</taxon>
        <taxon>Xylariaceae</taxon>
        <taxon>Rosellinia</taxon>
    </lineage>
</organism>
<dbReference type="GO" id="GO:0070150">
    <property type="term" value="P:mitochondrial glycyl-tRNA aminoacylation"/>
    <property type="evidence" value="ECO:0007669"/>
    <property type="project" value="TreeGrafter"/>
</dbReference>
<dbReference type="InterPro" id="IPR045864">
    <property type="entry name" value="aa-tRNA-synth_II/BPL/LPL"/>
</dbReference>
<dbReference type="EC" id="6.1.1.14" evidence="3"/>
<keyword evidence="6" id="KW-0547">Nucleotide-binding</keyword>
<evidence type="ECO:0000256" key="2">
    <source>
        <dbReference type="ARBA" id="ARBA00008226"/>
    </source>
</evidence>
<dbReference type="AlphaFoldDB" id="A0A1W2TWK1"/>
<keyword evidence="8" id="KW-0648">Protein biosynthesis</keyword>
<evidence type="ECO:0000256" key="5">
    <source>
        <dbReference type="ARBA" id="ARBA00022598"/>
    </source>
</evidence>
<dbReference type="OMA" id="CIGKSYR"/>
<dbReference type="EMBL" id="DF977545">
    <property type="protein sequence ID" value="GAP93062.2"/>
    <property type="molecule type" value="Genomic_DNA"/>
</dbReference>
<comment type="similarity">
    <text evidence="2">Belongs to the class-II aminoacyl-tRNA synthetase family.</text>
</comment>
<dbReference type="Gene3D" id="3.30.40.230">
    <property type="match status" value="1"/>
</dbReference>
<dbReference type="InterPro" id="IPR002315">
    <property type="entry name" value="tRNA-synt_gly"/>
</dbReference>
<evidence type="ECO:0000256" key="8">
    <source>
        <dbReference type="ARBA" id="ARBA00022917"/>
    </source>
</evidence>
<dbReference type="STRING" id="77044.A0A1W2TWK1"/>
<evidence type="ECO:0000313" key="14">
    <source>
        <dbReference type="Proteomes" id="UP000054516"/>
    </source>
</evidence>
<dbReference type="Pfam" id="PF03129">
    <property type="entry name" value="HGTP_anticodon"/>
    <property type="match status" value="1"/>
</dbReference>
<keyword evidence="9 13" id="KW-0030">Aminoacyl-tRNA synthetase</keyword>
<proteinExistence type="inferred from homology"/>
<evidence type="ECO:0000256" key="7">
    <source>
        <dbReference type="ARBA" id="ARBA00022840"/>
    </source>
</evidence>
<dbReference type="InterPro" id="IPR006195">
    <property type="entry name" value="aa-tRNA-synth_II"/>
</dbReference>
<dbReference type="Gene3D" id="3.40.50.800">
    <property type="entry name" value="Anticodon-binding domain"/>
    <property type="match status" value="1"/>
</dbReference>
<dbReference type="InterPro" id="IPR004154">
    <property type="entry name" value="Anticodon-bd"/>
</dbReference>
<sequence length="596" mass="66549">MAPMTTLKGEPFDRSLFESVTKRRFFFTESFEIYRLAPNFQGDNRGLYDYGPPGCALQANLVDLWRKHFVLEENMLEVDCTVITPETVLKTSGHVDKFADWMCKDPVQGEYLRADHLVEGVLESRLARGINGPSKNSPKLDEATAAEYQNILAKIDNYDGPELGELIKKYDIRNPDGNGEVLPPMPFNLMFKSTVGPSAAAPVYLRPETAQGQFLNFRKLLDFNQGSMPFASASIGKSYRNEISPRSGLLRVREFLMAEIEHYVDPAKKEHERFDEVAQLELPLLDRELQLAGKTTPRDMSIAEAIKSKTIDNETLGYFLGRIMHFLLKIGVDRSKLRFRQHLDNEMAHYACDCWDAELLTSYGWIECVGCADRSAYDLTVHSKFTGTPLVVKEALPAPVKTERWQASLDKKLVGPRFKKDAKTVQTSVEALDQPLLEKLAEELSAKAVITIDTATPLANGTSSIELSQDLLTIKRVTQVQTVREYTPNVIEPSFGIGRILYCLLEQTYWHRPGDEARAVLSLPLAVAPTKVLIVPLSAQAQFSPIIRKLSSRLRGLGITNNVDSSGASIGKRYARNDELGTPLGPGFRGRCLACG</sequence>
<dbReference type="NCBIfam" id="TIGR00389">
    <property type="entry name" value="glyS_dimeric"/>
    <property type="match status" value="1"/>
</dbReference>
<dbReference type="InterPro" id="IPR027031">
    <property type="entry name" value="Gly-tRNA_synthase/POLG2"/>
</dbReference>
<evidence type="ECO:0000256" key="10">
    <source>
        <dbReference type="ARBA" id="ARBA00030057"/>
    </source>
</evidence>
<comment type="catalytic activity">
    <reaction evidence="11">
        <text>2 ATP + H(+) = P(1),P(4)-bis(5'-adenosyl) tetraphosphate + diphosphate</text>
        <dbReference type="Rhea" id="RHEA:34935"/>
        <dbReference type="ChEBI" id="CHEBI:15378"/>
        <dbReference type="ChEBI" id="CHEBI:30616"/>
        <dbReference type="ChEBI" id="CHEBI:33019"/>
        <dbReference type="ChEBI" id="CHEBI:58141"/>
    </reaction>
</comment>
<dbReference type="FunFam" id="3.30.720.200:FF:000001">
    <property type="entry name" value="Glycine--tRNA ligase 2"/>
    <property type="match status" value="1"/>
</dbReference>
<dbReference type="PROSITE" id="PS50862">
    <property type="entry name" value="AA_TRNA_LIGASE_II"/>
    <property type="match status" value="1"/>
</dbReference>
<dbReference type="FunFam" id="3.30.930.10:FF:000010">
    <property type="entry name" value="Glycyl-tRNA synthetase 1"/>
    <property type="match status" value="1"/>
</dbReference>
<dbReference type="Gene3D" id="3.30.720.200">
    <property type="match status" value="1"/>
</dbReference>
<reference evidence="13" key="1">
    <citation type="submission" date="2016-03" db="EMBL/GenBank/DDBJ databases">
        <title>Draft genome sequence of Rosellinia necatrix.</title>
        <authorList>
            <person name="Kanematsu S."/>
        </authorList>
    </citation>
    <scope>NUCLEOTIDE SEQUENCE [LARGE SCALE GENOMIC DNA]</scope>
    <source>
        <strain evidence="13">W97</strain>
    </source>
</reference>
<dbReference type="GO" id="GO:0005524">
    <property type="term" value="F:ATP binding"/>
    <property type="evidence" value="ECO:0007669"/>
    <property type="project" value="UniProtKB-KW"/>
</dbReference>
<dbReference type="PANTHER" id="PTHR10745">
    <property type="entry name" value="GLYCYL-TRNA SYNTHETASE/DNA POLYMERASE SUBUNIT GAMMA-2"/>
    <property type="match status" value="1"/>
</dbReference>
<dbReference type="PANTHER" id="PTHR10745:SF0">
    <property type="entry name" value="GLYCINE--TRNA LIGASE"/>
    <property type="match status" value="1"/>
</dbReference>
<keyword evidence="5 13" id="KW-0436">Ligase</keyword>
<dbReference type="SUPFAM" id="SSF52954">
    <property type="entry name" value="Class II aaRS ABD-related"/>
    <property type="match status" value="1"/>
</dbReference>
<dbReference type="FunFam" id="3.30.930.10:FF:000158">
    <property type="entry name" value="Glycyl-tRNA synthetase"/>
    <property type="match status" value="1"/>
</dbReference>